<sequence length="96" mass="10237">MPYAAKIVLNCSRGYRSELDAMVEAFIADGVALVAVAGVDCERIEDIIDELVVGNGSDTSRFILTSAHPGESLLEVVEFARSSISEPPGEPQVVEL</sequence>
<proteinExistence type="predicted"/>
<evidence type="ECO:0000313" key="2">
    <source>
        <dbReference type="Proteomes" id="UP000019812"/>
    </source>
</evidence>
<evidence type="ECO:0000313" key="1">
    <source>
        <dbReference type="EMBL" id="KFB66121.1"/>
    </source>
</evidence>
<dbReference type="Proteomes" id="UP000019812">
    <property type="component" value="Unassembled WGS sequence"/>
</dbReference>
<gene>
    <name evidence="1" type="ORF">CAPSK01_004616</name>
</gene>
<comment type="caution">
    <text evidence="1">The sequence shown here is derived from an EMBL/GenBank/DDBJ whole genome shotgun (WGS) entry which is preliminary data.</text>
</comment>
<accession>A0A084XUH7</accession>
<organism evidence="1 2">
    <name type="scientific">Candidatus Accumulibacter vicinus</name>
    <dbReference type="NCBI Taxonomy" id="2954382"/>
    <lineage>
        <taxon>Bacteria</taxon>
        <taxon>Pseudomonadati</taxon>
        <taxon>Pseudomonadota</taxon>
        <taxon>Betaproteobacteria</taxon>
        <taxon>Candidatus Accumulibacter</taxon>
    </lineage>
</organism>
<dbReference type="AlphaFoldDB" id="A0A084XUH7"/>
<dbReference type="STRING" id="1457154.CAPSK01_004616"/>
<reference evidence="1 2" key="1">
    <citation type="submission" date="2014-07" db="EMBL/GenBank/DDBJ databases">
        <title>Expanding our view of genomic diversity in Candidatus Accumulibacter clades.</title>
        <authorList>
            <person name="Skennerton C.T."/>
            <person name="Barr J.J."/>
            <person name="Slater F.R."/>
            <person name="Bond P.L."/>
            <person name="Tyson G.W."/>
        </authorList>
    </citation>
    <scope>NUCLEOTIDE SEQUENCE [LARGE SCALE GENOMIC DNA]</scope>
    <source>
        <strain evidence="2">SK-01</strain>
    </source>
</reference>
<dbReference type="EMBL" id="JDSS02000051">
    <property type="protein sequence ID" value="KFB66121.1"/>
    <property type="molecule type" value="Genomic_DNA"/>
</dbReference>
<name>A0A084XUH7_9PROT</name>
<protein>
    <submittedName>
        <fullName evidence="1">Uncharacterized protein</fullName>
    </submittedName>
</protein>